<evidence type="ECO:0000313" key="3">
    <source>
        <dbReference type="EMBL" id="MCQ8897599.1"/>
    </source>
</evidence>
<feature type="transmembrane region" description="Helical" evidence="2">
    <location>
        <begin position="6"/>
        <end position="23"/>
    </location>
</feature>
<protein>
    <submittedName>
        <fullName evidence="3">Uncharacterized protein</fullName>
    </submittedName>
</protein>
<feature type="region of interest" description="Disordered" evidence="1">
    <location>
        <begin position="31"/>
        <end position="63"/>
    </location>
</feature>
<organism evidence="3 4">
    <name type="scientific">Limnobacter humi</name>
    <dbReference type="NCBI Taxonomy" id="1778671"/>
    <lineage>
        <taxon>Bacteria</taxon>
        <taxon>Pseudomonadati</taxon>
        <taxon>Pseudomonadota</taxon>
        <taxon>Betaproteobacteria</taxon>
        <taxon>Burkholderiales</taxon>
        <taxon>Burkholderiaceae</taxon>
        <taxon>Limnobacter</taxon>
    </lineage>
</organism>
<keyword evidence="2" id="KW-0812">Transmembrane</keyword>
<dbReference type="Proteomes" id="UP001204142">
    <property type="component" value="Unassembled WGS sequence"/>
</dbReference>
<accession>A0ABT1WJJ6</accession>
<evidence type="ECO:0000256" key="2">
    <source>
        <dbReference type="SAM" id="Phobius"/>
    </source>
</evidence>
<dbReference type="EMBL" id="JANIGO010000005">
    <property type="protein sequence ID" value="MCQ8897599.1"/>
    <property type="molecule type" value="Genomic_DNA"/>
</dbReference>
<keyword evidence="2" id="KW-1133">Transmembrane helix</keyword>
<proteinExistence type="predicted"/>
<sequence>MWLLIAEMVLALGAIVFIMWWTLRARVDHAAPPDEPAVDQPVAQTARQPNDDPASSDPGKPQT</sequence>
<evidence type="ECO:0000313" key="4">
    <source>
        <dbReference type="Proteomes" id="UP001204142"/>
    </source>
</evidence>
<keyword evidence="4" id="KW-1185">Reference proteome</keyword>
<dbReference type="RefSeq" id="WP_256765403.1">
    <property type="nucleotide sequence ID" value="NZ_JANIGO010000005.1"/>
</dbReference>
<keyword evidence="2" id="KW-0472">Membrane</keyword>
<evidence type="ECO:0000256" key="1">
    <source>
        <dbReference type="SAM" id="MobiDB-lite"/>
    </source>
</evidence>
<reference evidence="3 4" key="1">
    <citation type="submission" date="2022-07" db="EMBL/GenBank/DDBJ databases">
        <authorList>
            <person name="Xamxidin M."/>
            <person name="Wu M."/>
        </authorList>
    </citation>
    <scope>NUCLEOTIDE SEQUENCE [LARGE SCALE GENOMIC DNA]</scope>
    <source>
        <strain evidence="3 4">NBRC 111650</strain>
    </source>
</reference>
<name>A0ABT1WJJ6_9BURK</name>
<gene>
    <name evidence="3" type="ORF">NQT62_14250</name>
</gene>
<comment type="caution">
    <text evidence="3">The sequence shown here is derived from an EMBL/GenBank/DDBJ whole genome shotgun (WGS) entry which is preliminary data.</text>
</comment>